<comment type="caution">
    <text evidence="8">The sequence shown here is derived from an EMBL/GenBank/DDBJ whole genome shotgun (WGS) entry which is preliminary data.</text>
</comment>
<evidence type="ECO:0000256" key="2">
    <source>
        <dbReference type="ARBA" id="ARBA00022448"/>
    </source>
</evidence>
<accession>A0ABQ0JAS0</accession>
<gene>
    <name evidence="8" type="ORF">JCM19239_1226</name>
</gene>
<dbReference type="PANTHER" id="PTHR43549:SF3">
    <property type="entry name" value="MULTIDRUG RESISTANCE PROTEIN YPNP-RELATED"/>
    <property type="match status" value="1"/>
</dbReference>
<dbReference type="EMBL" id="BBMS01000013">
    <property type="protein sequence ID" value="GAL25873.1"/>
    <property type="molecule type" value="Genomic_DNA"/>
</dbReference>
<sequence length="171" mass="17823">MAEQSAKFVEGSTMRHILVMSGTSTVGIMAIFIVDLLDMLFISMLGQAELAAAVGFAGTLTFFATSVSIGTSIAMGALMSKAIGAKNLSYAREIGSSVLVISFLISAIVTAVMCAYIPELLTAIGAEGKAHERAEAYLWILLPSTPLIALGMASGAGLRAAGDAKRSMWQR</sequence>
<organism evidence="8 9">
    <name type="scientific">Vibrio variabilis</name>
    <dbReference type="NCBI Taxonomy" id="990271"/>
    <lineage>
        <taxon>Bacteria</taxon>
        <taxon>Pseudomonadati</taxon>
        <taxon>Pseudomonadota</taxon>
        <taxon>Gammaproteobacteria</taxon>
        <taxon>Vibrionales</taxon>
        <taxon>Vibrionaceae</taxon>
        <taxon>Vibrio</taxon>
    </lineage>
</organism>
<dbReference type="Pfam" id="PF01554">
    <property type="entry name" value="MatE"/>
    <property type="match status" value="1"/>
</dbReference>
<dbReference type="PANTHER" id="PTHR43549">
    <property type="entry name" value="MULTIDRUG RESISTANCE PROTEIN YPNP-RELATED"/>
    <property type="match status" value="1"/>
</dbReference>
<evidence type="ECO:0000256" key="3">
    <source>
        <dbReference type="ARBA" id="ARBA00022475"/>
    </source>
</evidence>
<feature type="transmembrane region" description="Helical" evidence="7">
    <location>
        <begin position="98"/>
        <end position="118"/>
    </location>
</feature>
<dbReference type="InterPro" id="IPR002528">
    <property type="entry name" value="MATE_fam"/>
</dbReference>
<proteinExistence type="predicted"/>
<keyword evidence="4 7" id="KW-0812">Transmembrane</keyword>
<dbReference type="InterPro" id="IPR052031">
    <property type="entry name" value="Membrane_Transporter-Flippase"/>
</dbReference>
<comment type="subcellular location">
    <subcellularLocation>
        <location evidence="1">Cell membrane</location>
        <topology evidence="1">Multi-pass membrane protein</topology>
    </subcellularLocation>
</comment>
<evidence type="ECO:0000256" key="1">
    <source>
        <dbReference type="ARBA" id="ARBA00004651"/>
    </source>
</evidence>
<evidence type="ECO:0000256" key="4">
    <source>
        <dbReference type="ARBA" id="ARBA00022692"/>
    </source>
</evidence>
<keyword evidence="6 7" id="KW-0472">Membrane</keyword>
<evidence type="ECO:0000256" key="5">
    <source>
        <dbReference type="ARBA" id="ARBA00022989"/>
    </source>
</evidence>
<name>A0ABQ0JAS0_9VIBR</name>
<keyword evidence="9" id="KW-1185">Reference proteome</keyword>
<protein>
    <submittedName>
        <fullName evidence="8">Multidrug and toxin extrusion (MATE) family efflux pump YdhE/NorM homolog</fullName>
    </submittedName>
</protein>
<evidence type="ECO:0000313" key="9">
    <source>
        <dbReference type="Proteomes" id="UP000029223"/>
    </source>
</evidence>
<keyword evidence="2" id="KW-0813">Transport</keyword>
<feature type="transmembrane region" description="Helical" evidence="7">
    <location>
        <begin position="138"/>
        <end position="161"/>
    </location>
</feature>
<evidence type="ECO:0000313" key="8">
    <source>
        <dbReference type="EMBL" id="GAL25873.1"/>
    </source>
</evidence>
<reference evidence="9" key="1">
    <citation type="submission" date="2014-09" db="EMBL/GenBank/DDBJ databases">
        <title>Vibrio variabilis JCM 19239. (C206) whole genome shotgun sequence.</title>
        <authorList>
            <person name="Sawabe T."/>
            <person name="Meirelles P."/>
            <person name="Nakanishi M."/>
            <person name="Sayaka M."/>
            <person name="Hattori M."/>
            <person name="Ohkuma M."/>
        </authorList>
    </citation>
    <scope>NUCLEOTIDE SEQUENCE [LARGE SCALE GENOMIC DNA]</scope>
    <source>
        <strain evidence="9">JCM 19239</strain>
    </source>
</reference>
<keyword evidence="3" id="KW-1003">Cell membrane</keyword>
<evidence type="ECO:0000256" key="7">
    <source>
        <dbReference type="SAM" id="Phobius"/>
    </source>
</evidence>
<feature type="transmembrane region" description="Helical" evidence="7">
    <location>
        <begin position="50"/>
        <end position="78"/>
    </location>
</feature>
<keyword evidence="5 7" id="KW-1133">Transmembrane helix</keyword>
<feature type="transmembrane region" description="Helical" evidence="7">
    <location>
        <begin position="17"/>
        <end position="44"/>
    </location>
</feature>
<dbReference type="Proteomes" id="UP000029223">
    <property type="component" value="Unassembled WGS sequence"/>
</dbReference>
<evidence type="ECO:0000256" key="6">
    <source>
        <dbReference type="ARBA" id="ARBA00023136"/>
    </source>
</evidence>